<proteinExistence type="inferred from homology"/>
<protein>
    <submittedName>
        <fullName evidence="6">Integrase</fullName>
    </submittedName>
</protein>
<comment type="similarity">
    <text evidence="1">Belongs to the 'phage' integrase family.</text>
</comment>
<sequence>MQLFDAEGRRLYFTEEERRAFVAAAAKAPREVRTFCGVLHATGCRISEALALTPQQIDLSGRVVVFESLKKRRRGVYRAVPVPPELLDALDLVHGIREAQRRGQAKALLWPWSRMTAFRRVQEVIQAAGIPDGPHACPKGLRHGFGVQAVSRGIALNMVQKWLGHAQLTTTAIYANAVGEEEQSIAARMW</sequence>
<comment type="caution">
    <text evidence="6">The sequence shown here is derived from an EMBL/GenBank/DDBJ whole genome shotgun (WGS) entry which is preliminary data.</text>
</comment>
<name>A0ABS1D0P8_9PROT</name>
<dbReference type="SUPFAM" id="SSF56349">
    <property type="entry name" value="DNA breaking-rejoining enzymes"/>
    <property type="match status" value="1"/>
</dbReference>
<dbReference type="Pfam" id="PF00589">
    <property type="entry name" value="Phage_integrase"/>
    <property type="match status" value="1"/>
</dbReference>
<evidence type="ECO:0000256" key="4">
    <source>
        <dbReference type="ARBA" id="ARBA00023172"/>
    </source>
</evidence>
<dbReference type="InterPro" id="IPR050090">
    <property type="entry name" value="Tyrosine_recombinase_XerCD"/>
</dbReference>
<dbReference type="InterPro" id="IPR011010">
    <property type="entry name" value="DNA_brk_join_enz"/>
</dbReference>
<dbReference type="CDD" id="cd00397">
    <property type="entry name" value="DNA_BRE_C"/>
    <property type="match status" value="1"/>
</dbReference>
<evidence type="ECO:0000256" key="2">
    <source>
        <dbReference type="ARBA" id="ARBA00022908"/>
    </source>
</evidence>
<dbReference type="InterPro" id="IPR002104">
    <property type="entry name" value="Integrase_catalytic"/>
</dbReference>
<evidence type="ECO:0000256" key="3">
    <source>
        <dbReference type="ARBA" id="ARBA00023125"/>
    </source>
</evidence>
<dbReference type="PROSITE" id="PS51898">
    <property type="entry name" value="TYR_RECOMBINASE"/>
    <property type="match status" value="1"/>
</dbReference>
<dbReference type="RefSeq" id="WP_133221247.1">
    <property type="nucleotide sequence ID" value="NZ_NRSG01000129.1"/>
</dbReference>
<reference evidence="6 7" key="1">
    <citation type="journal article" date="2020" name="Microorganisms">
        <title>Osmotic Adaptation and Compatible Solute Biosynthesis of Phototrophic Bacteria as Revealed from Genome Analyses.</title>
        <authorList>
            <person name="Imhoff J.F."/>
            <person name="Rahn T."/>
            <person name="Kunzel S."/>
            <person name="Keller A."/>
            <person name="Neulinger S.C."/>
        </authorList>
    </citation>
    <scope>NUCLEOTIDE SEQUENCE [LARGE SCALE GENOMIC DNA]</scope>
    <source>
        <strain evidence="6 7">DSM 15382</strain>
    </source>
</reference>
<dbReference type="PANTHER" id="PTHR30349:SF41">
    <property type="entry name" value="INTEGRASE_RECOMBINASE PROTEIN MJ0367-RELATED"/>
    <property type="match status" value="1"/>
</dbReference>
<feature type="domain" description="Tyr recombinase" evidence="5">
    <location>
        <begin position="8"/>
        <end position="187"/>
    </location>
</feature>
<gene>
    <name evidence="6" type="ORF">CKO45_16620</name>
</gene>
<keyword evidence="7" id="KW-1185">Reference proteome</keyword>
<keyword evidence="2" id="KW-0229">DNA integration</keyword>
<keyword evidence="4" id="KW-0233">DNA recombination</keyword>
<dbReference type="Proteomes" id="UP000697995">
    <property type="component" value="Unassembled WGS sequence"/>
</dbReference>
<dbReference type="InterPro" id="IPR013762">
    <property type="entry name" value="Integrase-like_cat_sf"/>
</dbReference>
<accession>A0ABS1D0P8</accession>
<keyword evidence="3" id="KW-0238">DNA-binding</keyword>
<dbReference type="Gene3D" id="1.10.443.10">
    <property type="entry name" value="Intergrase catalytic core"/>
    <property type="match status" value="1"/>
</dbReference>
<evidence type="ECO:0000313" key="7">
    <source>
        <dbReference type="Proteomes" id="UP000697995"/>
    </source>
</evidence>
<organism evidence="6 7">
    <name type="scientific">Paracraurococcus ruber</name>
    <dbReference type="NCBI Taxonomy" id="77675"/>
    <lineage>
        <taxon>Bacteria</taxon>
        <taxon>Pseudomonadati</taxon>
        <taxon>Pseudomonadota</taxon>
        <taxon>Alphaproteobacteria</taxon>
        <taxon>Acetobacterales</taxon>
        <taxon>Roseomonadaceae</taxon>
        <taxon>Paracraurococcus</taxon>
    </lineage>
</organism>
<evidence type="ECO:0000256" key="1">
    <source>
        <dbReference type="ARBA" id="ARBA00008857"/>
    </source>
</evidence>
<evidence type="ECO:0000313" key="6">
    <source>
        <dbReference type="EMBL" id="MBK1659857.1"/>
    </source>
</evidence>
<evidence type="ECO:0000259" key="5">
    <source>
        <dbReference type="PROSITE" id="PS51898"/>
    </source>
</evidence>
<dbReference type="PANTHER" id="PTHR30349">
    <property type="entry name" value="PHAGE INTEGRASE-RELATED"/>
    <property type="match status" value="1"/>
</dbReference>
<dbReference type="EMBL" id="NRSG01000129">
    <property type="protein sequence ID" value="MBK1659857.1"/>
    <property type="molecule type" value="Genomic_DNA"/>
</dbReference>